<evidence type="ECO:0000313" key="1">
    <source>
        <dbReference type="EMBL" id="CAE7455513.1"/>
    </source>
</evidence>
<protein>
    <submittedName>
        <fullName evidence="1">Uncharacterized protein</fullName>
    </submittedName>
</protein>
<name>A0A812RTL2_9DINO</name>
<comment type="caution">
    <text evidence="1">The sequence shown here is derived from an EMBL/GenBank/DDBJ whole genome shotgun (WGS) entry which is preliminary data.</text>
</comment>
<gene>
    <name evidence="1" type="ORF">SNAT2548_LOCUS25082</name>
</gene>
<dbReference type="OrthoDB" id="435441at2759"/>
<accession>A0A812RTL2</accession>
<dbReference type="EMBL" id="CAJNDS010002378">
    <property type="protein sequence ID" value="CAE7455513.1"/>
    <property type="molecule type" value="Genomic_DNA"/>
</dbReference>
<dbReference type="Proteomes" id="UP000604046">
    <property type="component" value="Unassembled WGS sequence"/>
</dbReference>
<organism evidence="1 2">
    <name type="scientific">Symbiodinium natans</name>
    <dbReference type="NCBI Taxonomy" id="878477"/>
    <lineage>
        <taxon>Eukaryota</taxon>
        <taxon>Sar</taxon>
        <taxon>Alveolata</taxon>
        <taxon>Dinophyceae</taxon>
        <taxon>Suessiales</taxon>
        <taxon>Symbiodiniaceae</taxon>
        <taxon>Symbiodinium</taxon>
    </lineage>
</organism>
<keyword evidence="2" id="KW-1185">Reference proteome</keyword>
<dbReference type="AlphaFoldDB" id="A0A812RTL2"/>
<evidence type="ECO:0000313" key="2">
    <source>
        <dbReference type="Proteomes" id="UP000604046"/>
    </source>
</evidence>
<proteinExistence type="predicted"/>
<reference evidence="1" key="1">
    <citation type="submission" date="2021-02" db="EMBL/GenBank/DDBJ databases">
        <authorList>
            <person name="Dougan E. K."/>
            <person name="Rhodes N."/>
            <person name="Thang M."/>
            <person name="Chan C."/>
        </authorList>
    </citation>
    <scope>NUCLEOTIDE SEQUENCE</scope>
</reference>
<sequence>MGDNNWEKFQVWLDEDPDKVIHPVNPNEGREAAVAGPESNIHKAYSWKISGMRQQARLINEEQYKTLSEASEAGEDSIDSMDYLVAFGGDYVPEGVTDPKDISQMPVANLNSGLEGSPGDKYRIRLYVQGKYKRLEWCKARGVDAVAPLGRRRFAHKFAIIGDHSYWTFEDMQASNCVDSASTVILAECIPQKSGTCMHLLGENHSFPYTIRVLSEYLQSTVRDFCSRAFAWYGFMGVAPCCSVEPAAKEPANSASSASWGKNSAPSGNSVNAEEELLERLRLALKDARLRLRDLPEVSSPEFPKLLQELGFPLALERVKIAKAVAALTALRDRNEAKDGDGDATDANDANDAKFDTWQYHEMSKGQKAEAKSMVKDFVKAMVHGRSLQRLSMDSGELQDVQVSLNKKVDRLTIEAGAGYPVVADLCDILDVVPLEPDLTVMVKTCESETCLLFSTVEERDAFTNALGILSQVAQRGKPQNDGSSR</sequence>